<dbReference type="eggNOG" id="COG0472">
    <property type="taxonomic scope" value="Bacteria"/>
</dbReference>
<dbReference type="PANTHER" id="PTHR22926:SF5">
    <property type="entry name" value="PHOSPHO-N-ACETYLMURAMOYL-PENTAPEPTIDE-TRANSFERASE HOMOLOG"/>
    <property type="match status" value="1"/>
</dbReference>
<dbReference type="EC" id="2.7.8.13" evidence="7"/>
<dbReference type="OrthoDB" id="9805475at2"/>
<dbReference type="KEGG" id="aco:Amico_0816"/>
<dbReference type="InterPro" id="IPR018480">
    <property type="entry name" value="PNAcMuramoyl-5peptid_Trfase_CS"/>
</dbReference>
<dbReference type="GO" id="GO:0005886">
    <property type="term" value="C:plasma membrane"/>
    <property type="evidence" value="ECO:0007669"/>
    <property type="project" value="TreeGrafter"/>
</dbReference>
<feature type="binding site" evidence="8">
    <location>
        <position position="222"/>
    </location>
    <ligand>
        <name>Mg(2+)</name>
        <dbReference type="ChEBI" id="CHEBI:18420"/>
    </ligand>
</feature>
<evidence type="ECO:0000256" key="4">
    <source>
        <dbReference type="ARBA" id="ARBA00022692"/>
    </source>
</evidence>
<keyword evidence="3 10" id="KW-0808">Transferase</keyword>
<accession>D5EEG7</accession>
<dbReference type="RefSeq" id="WP_013048215.1">
    <property type="nucleotide sequence ID" value="NC_014011.1"/>
</dbReference>
<dbReference type="PROSITE" id="PS01347">
    <property type="entry name" value="MRAY_1"/>
    <property type="match status" value="1"/>
</dbReference>
<dbReference type="GO" id="GO:0046872">
    <property type="term" value="F:metal ion binding"/>
    <property type="evidence" value="ECO:0007669"/>
    <property type="project" value="UniProtKB-KW"/>
</dbReference>
<comment type="subcellular location">
    <subcellularLocation>
        <location evidence="1">Membrane</location>
        <topology evidence="1">Multi-pass membrane protein</topology>
    </subcellularLocation>
</comment>
<dbReference type="PANTHER" id="PTHR22926">
    <property type="entry name" value="PHOSPHO-N-ACETYLMURAMOYL-PENTAPEPTIDE-TRANSFERASE"/>
    <property type="match status" value="1"/>
</dbReference>
<organism evidence="10 11">
    <name type="scientific">Aminobacterium colombiense (strain DSM 12261 / ALA-1)</name>
    <dbReference type="NCBI Taxonomy" id="572547"/>
    <lineage>
        <taxon>Bacteria</taxon>
        <taxon>Thermotogati</taxon>
        <taxon>Synergistota</taxon>
        <taxon>Synergistia</taxon>
        <taxon>Synergistales</taxon>
        <taxon>Aminobacteriaceae</taxon>
        <taxon>Aminobacterium</taxon>
    </lineage>
</organism>
<dbReference type="EMBL" id="CP001997">
    <property type="protein sequence ID" value="ADE56949.1"/>
    <property type="molecule type" value="Genomic_DNA"/>
</dbReference>
<dbReference type="STRING" id="572547.Amico_0816"/>
<proteinExistence type="inferred from homology"/>
<evidence type="ECO:0000256" key="5">
    <source>
        <dbReference type="ARBA" id="ARBA00022989"/>
    </source>
</evidence>
<evidence type="ECO:0000256" key="9">
    <source>
        <dbReference type="SAM" id="Phobius"/>
    </source>
</evidence>
<dbReference type="AlphaFoldDB" id="D5EEG7"/>
<feature type="transmembrane region" description="Helical" evidence="9">
    <location>
        <begin position="111"/>
        <end position="131"/>
    </location>
</feature>
<dbReference type="Proteomes" id="UP000002366">
    <property type="component" value="Chromosome"/>
</dbReference>
<feature type="transmembrane region" description="Helical" evidence="9">
    <location>
        <begin position="249"/>
        <end position="266"/>
    </location>
</feature>
<name>D5EEG7_AMICL</name>
<dbReference type="NCBIfam" id="TIGR00445">
    <property type="entry name" value="mraY"/>
    <property type="match status" value="1"/>
</dbReference>
<evidence type="ECO:0000256" key="2">
    <source>
        <dbReference type="ARBA" id="ARBA00005583"/>
    </source>
</evidence>
<keyword evidence="11" id="KW-1185">Reference proteome</keyword>
<feature type="transmembrane region" description="Helical" evidence="9">
    <location>
        <begin position="55"/>
        <end position="74"/>
    </location>
</feature>
<evidence type="ECO:0000313" key="11">
    <source>
        <dbReference type="Proteomes" id="UP000002366"/>
    </source>
</evidence>
<dbReference type="GO" id="GO:0009252">
    <property type="term" value="P:peptidoglycan biosynthetic process"/>
    <property type="evidence" value="ECO:0007669"/>
    <property type="project" value="UniProtKB-UniRule"/>
</dbReference>
<keyword evidence="8" id="KW-0479">Metal-binding</keyword>
<gene>
    <name evidence="10" type="ordered locus">Amico_0816</name>
</gene>
<evidence type="ECO:0000313" key="10">
    <source>
        <dbReference type="EMBL" id="ADE56949.1"/>
    </source>
</evidence>
<evidence type="ECO:0000256" key="8">
    <source>
        <dbReference type="PIRSR" id="PIRSR600715-1"/>
    </source>
</evidence>
<feature type="transmembrane region" description="Helical" evidence="9">
    <location>
        <begin position="293"/>
        <end position="313"/>
    </location>
</feature>
<feature type="transmembrane region" description="Helical" evidence="9">
    <location>
        <begin position="80"/>
        <end position="99"/>
    </location>
</feature>
<keyword evidence="6 9" id="KW-0472">Membrane</keyword>
<dbReference type="GO" id="GO:0071555">
    <property type="term" value="P:cell wall organization"/>
    <property type="evidence" value="ECO:0007669"/>
    <property type="project" value="TreeGrafter"/>
</dbReference>
<reference evidence="10 11" key="1">
    <citation type="journal article" date="2010" name="Stand. Genomic Sci.">
        <title>Complete genome sequence of Aminobacterium colombiense type strain (ALA-1).</title>
        <authorList>
            <person name="Chertkov O."/>
            <person name="Sikorski J."/>
            <person name="Brambilla E."/>
            <person name="Lapidus A."/>
            <person name="Copeland A."/>
            <person name="Glavina Del Rio T."/>
            <person name="Nolan M."/>
            <person name="Lucas S."/>
            <person name="Tice H."/>
            <person name="Cheng J.F."/>
            <person name="Han C."/>
            <person name="Detter J.C."/>
            <person name="Bruce D."/>
            <person name="Tapia R."/>
            <person name="Goodwin L."/>
            <person name="Pitluck S."/>
            <person name="Liolios K."/>
            <person name="Ivanova N."/>
            <person name="Mavromatis K."/>
            <person name="Ovchinnikova G."/>
            <person name="Pati A."/>
            <person name="Chen A."/>
            <person name="Palaniappan K."/>
            <person name="Land M."/>
            <person name="Hauser L."/>
            <person name="Chang Y.J."/>
            <person name="Jeffries C.D."/>
            <person name="Spring S."/>
            <person name="Rohde M."/>
            <person name="Goker M."/>
            <person name="Bristow J."/>
            <person name="Eisen J.A."/>
            <person name="Markowitz V."/>
            <person name="Hugenholtz P."/>
            <person name="Kyrpides N.C."/>
            <person name="Klenk H.P."/>
        </authorList>
    </citation>
    <scope>NUCLEOTIDE SEQUENCE [LARGE SCALE GENOMIC DNA]</scope>
    <source>
        <strain evidence="11">DSM 12261 / ALA-1</strain>
    </source>
</reference>
<dbReference type="Pfam" id="PF00953">
    <property type="entry name" value="Glycos_transf_4"/>
    <property type="match status" value="1"/>
</dbReference>
<feature type="binding site" evidence="8">
    <location>
        <position position="164"/>
    </location>
    <ligand>
        <name>Mg(2+)</name>
        <dbReference type="ChEBI" id="CHEBI:18420"/>
    </ligand>
</feature>
<keyword evidence="4 9" id="KW-0812">Transmembrane</keyword>
<dbReference type="Pfam" id="PF10555">
    <property type="entry name" value="MraY_sig1"/>
    <property type="match status" value="1"/>
</dbReference>
<feature type="transmembrane region" description="Helical" evidence="9">
    <location>
        <begin position="169"/>
        <end position="187"/>
    </location>
</feature>
<evidence type="ECO:0000256" key="6">
    <source>
        <dbReference type="ARBA" id="ARBA00023136"/>
    </source>
</evidence>
<dbReference type="InterPro" id="IPR003524">
    <property type="entry name" value="PNAcMuramoyl-5peptid_Trfase"/>
</dbReference>
<evidence type="ECO:0000256" key="7">
    <source>
        <dbReference type="NCBIfam" id="TIGR00445"/>
    </source>
</evidence>
<protein>
    <recommendedName>
        <fullName evidence="7">Phospho-N-acetylmuramoyl-pentapeptide-transferase</fullName>
        <ecNumber evidence="7">2.7.8.13</ecNumber>
    </recommendedName>
</protein>
<evidence type="ECO:0000256" key="1">
    <source>
        <dbReference type="ARBA" id="ARBA00004141"/>
    </source>
</evidence>
<dbReference type="InterPro" id="IPR000715">
    <property type="entry name" value="Glycosyl_transferase_4"/>
</dbReference>
<keyword evidence="5 9" id="KW-1133">Transmembrane helix</keyword>
<comment type="similarity">
    <text evidence="2">Belongs to the glycosyltransferase 4 family. MraY subfamily.</text>
</comment>
<feature type="transmembrane region" description="Helical" evidence="9">
    <location>
        <begin position="143"/>
        <end position="162"/>
    </location>
</feature>
<evidence type="ECO:0000256" key="3">
    <source>
        <dbReference type="ARBA" id="ARBA00022679"/>
    </source>
</evidence>
<sequence>MNSLFLFGVVFLCAFFLERDWIERSNCWNMTQVQKEYGPQNHIETKSKTPSMGGVMFILASLITLIVIVVMGWAAFWDVFIIWLLPWGAALIGFADDWIKFKSRSSEGFPSLVKLVIQIIIVVPWAILMSWKQGVSLCPGVLLPWWFAVPFLAILTIGMLNAVNVTDGLDGLAIGATIISLVMFLTWFPGNSAVRGCALGTLSMSLAFLWYNAYPAAVFMGDVGSHFLAGMLVSLCVFSDFIIAVIPLGFLFGIEILSVSIQLVAIHKFKRKVFKMSPLHHHFELSGWSEIQIVTRFWLIHGLGAWALIYIFLQW</sequence>
<dbReference type="GO" id="GO:0008963">
    <property type="term" value="F:phospho-N-acetylmuramoyl-pentapeptide-transferase activity"/>
    <property type="evidence" value="ECO:0007669"/>
    <property type="project" value="UniProtKB-UniRule"/>
</dbReference>
<comment type="cofactor">
    <cofactor evidence="8">
        <name>Mg(2+)</name>
        <dbReference type="ChEBI" id="CHEBI:18420"/>
    </cofactor>
</comment>
<dbReference type="CDD" id="cd06852">
    <property type="entry name" value="GT_MraY"/>
    <property type="match status" value="1"/>
</dbReference>
<dbReference type="PROSITE" id="PS01348">
    <property type="entry name" value="MRAY_2"/>
    <property type="match status" value="1"/>
</dbReference>
<dbReference type="HOGENOM" id="CLU_023982_0_1_0"/>
<keyword evidence="8" id="KW-0460">Magnesium</keyword>